<evidence type="ECO:0000313" key="5">
    <source>
        <dbReference type="Proteomes" id="UP000265120"/>
    </source>
</evidence>
<dbReference type="InterPro" id="IPR048287">
    <property type="entry name" value="TSPN-like_N"/>
</dbReference>
<dbReference type="InterPro" id="IPR013320">
    <property type="entry name" value="ConA-like_dom_sf"/>
</dbReference>
<evidence type="ECO:0000259" key="3">
    <source>
        <dbReference type="SMART" id="SM00210"/>
    </source>
</evidence>
<evidence type="ECO:0000256" key="2">
    <source>
        <dbReference type="ARBA" id="ARBA00022737"/>
    </source>
</evidence>
<dbReference type="Ensembl" id="ENSCSET00000025799.1">
    <property type="protein sequence ID" value="ENSCSEP00000025462.1"/>
    <property type="gene ID" value="ENSCSEG00000016252.1"/>
</dbReference>
<dbReference type="SUPFAM" id="SSF49899">
    <property type="entry name" value="Concanavalin A-like lectins/glucanases"/>
    <property type="match status" value="1"/>
</dbReference>
<reference evidence="4 5" key="1">
    <citation type="journal article" date="2014" name="Nat. Genet.">
        <title>Whole-genome sequence of a flatfish provides insights into ZW sex chromosome evolution and adaptation to a benthic lifestyle.</title>
        <authorList>
            <person name="Chen S."/>
            <person name="Zhang G."/>
            <person name="Shao C."/>
            <person name="Huang Q."/>
            <person name="Liu G."/>
            <person name="Zhang P."/>
            <person name="Song W."/>
            <person name="An N."/>
            <person name="Chalopin D."/>
            <person name="Volff J.N."/>
            <person name="Hong Y."/>
            <person name="Li Q."/>
            <person name="Sha Z."/>
            <person name="Zhou H."/>
            <person name="Xie M."/>
            <person name="Yu Q."/>
            <person name="Liu Y."/>
            <person name="Xiang H."/>
            <person name="Wang N."/>
            <person name="Wu K."/>
            <person name="Yang C."/>
            <person name="Zhou Q."/>
            <person name="Liao X."/>
            <person name="Yang L."/>
            <person name="Hu Q."/>
            <person name="Zhang J."/>
            <person name="Meng L."/>
            <person name="Jin L."/>
            <person name="Tian Y."/>
            <person name="Lian J."/>
            <person name="Yang J."/>
            <person name="Miao G."/>
            <person name="Liu S."/>
            <person name="Liang Z."/>
            <person name="Yan F."/>
            <person name="Li Y."/>
            <person name="Sun B."/>
            <person name="Zhang H."/>
            <person name="Zhang J."/>
            <person name="Zhu Y."/>
            <person name="Du M."/>
            <person name="Zhao Y."/>
            <person name="Schartl M."/>
            <person name="Tang Q."/>
            <person name="Wang J."/>
        </authorList>
    </citation>
    <scope>NUCLEOTIDE SEQUENCE</scope>
</reference>
<reference evidence="4" key="2">
    <citation type="submission" date="2025-08" db="UniProtKB">
        <authorList>
            <consortium name="Ensembl"/>
        </authorList>
    </citation>
    <scope>IDENTIFICATION</scope>
</reference>
<keyword evidence="5" id="KW-1185">Reference proteome</keyword>
<protein>
    <recommendedName>
        <fullName evidence="3">Thrombospondin-like N-terminal domain-containing protein</fullName>
    </recommendedName>
</protein>
<proteinExistence type="predicted"/>
<sequence length="201" mass="22015">MISHFPSSASTAEPVDVLKVLDFQRSPEGIQKTTGFCAARRGAKPNVAYRVGKQAQMSVPTKQLFPGGVFPEDFSIMFTIKPKAGLQSFLLSVYNKQGIQQLGVEVGRAPVFLYEDQHGKPAPEEYPLFRAVNLADGKWHPIGGEKKSVTIIVDCKKKVTKPLGRSDRAVINTEGITVFGTRILDEEVFELAVVPGLASWL</sequence>
<name>A0A3P8WG99_CYNSE</name>
<dbReference type="Gene3D" id="2.60.120.200">
    <property type="match status" value="1"/>
</dbReference>
<evidence type="ECO:0000256" key="1">
    <source>
        <dbReference type="ARBA" id="ARBA00022729"/>
    </source>
</evidence>
<keyword evidence="1" id="KW-0732">Signal</keyword>
<dbReference type="OMA" id="FEVNIWL"/>
<feature type="domain" description="Thrombospondin-like N-terminal" evidence="3">
    <location>
        <begin position="14"/>
        <end position="197"/>
    </location>
</feature>
<evidence type="ECO:0000313" key="4">
    <source>
        <dbReference type="Ensembl" id="ENSCSEP00000025462.1"/>
    </source>
</evidence>
<dbReference type="InParanoid" id="A0A3P8WG99"/>
<dbReference type="AlphaFoldDB" id="A0A3P8WG99"/>
<dbReference type="Proteomes" id="UP000265120">
    <property type="component" value="Chromosome 20"/>
</dbReference>
<dbReference type="SMART" id="SM00210">
    <property type="entry name" value="TSPN"/>
    <property type="match status" value="1"/>
</dbReference>
<dbReference type="GeneTree" id="ENSGT01000000214708"/>
<keyword evidence="2" id="KW-0677">Repeat</keyword>
<organism evidence="4 5">
    <name type="scientific">Cynoglossus semilaevis</name>
    <name type="common">Tongue sole</name>
    <dbReference type="NCBI Taxonomy" id="244447"/>
    <lineage>
        <taxon>Eukaryota</taxon>
        <taxon>Metazoa</taxon>
        <taxon>Chordata</taxon>
        <taxon>Craniata</taxon>
        <taxon>Vertebrata</taxon>
        <taxon>Euteleostomi</taxon>
        <taxon>Actinopterygii</taxon>
        <taxon>Neopterygii</taxon>
        <taxon>Teleostei</taxon>
        <taxon>Neoteleostei</taxon>
        <taxon>Acanthomorphata</taxon>
        <taxon>Carangaria</taxon>
        <taxon>Pleuronectiformes</taxon>
        <taxon>Pleuronectoidei</taxon>
        <taxon>Cynoglossidae</taxon>
        <taxon>Cynoglossinae</taxon>
        <taxon>Cynoglossus</taxon>
    </lineage>
</organism>
<dbReference type="STRING" id="244447.ENSCSEP00000025462"/>
<accession>A0A3P8WG99</accession>
<reference evidence="4" key="3">
    <citation type="submission" date="2025-09" db="UniProtKB">
        <authorList>
            <consortium name="Ensembl"/>
        </authorList>
    </citation>
    <scope>IDENTIFICATION</scope>
</reference>